<sequence length="123" mass="13601">MVWCIHPALYQRFRLVVSWCGVSILPCINGSGWWLVVSWCGVSILPCINGSGWWCHGVVYPSCLVSTVQAGGVMVWCIHPALYQRFRLVVSWCGVSILPCINGSGWWCHGVVYPSCLVSTVQA</sequence>
<dbReference type="EMBL" id="CATNWA010019842">
    <property type="protein sequence ID" value="CAI9615282.1"/>
    <property type="molecule type" value="Genomic_DNA"/>
</dbReference>
<accession>A0ABN9H0N0</accession>
<dbReference type="Proteomes" id="UP001162483">
    <property type="component" value="Unassembled WGS sequence"/>
</dbReference>
<evidence type="ECO:0000313" key="1">
    <source>
        <dbReference type="EMBL" id="CAI9615282.1"/>
    </source>
</evidence>
<reference evidence="1" key="1">
    <citation type="submission" date="2023-05" db="EMBL/GenBank/DDBJ databases">
        <authorList>
            <person name="Stuckert A."/>
        </authorList>
    </citation>
    <scope>NUCLEOTIDE SEQUENCE</scope>
</reference>
<protein>
    <submittedName>
        <fullName evidence="1">Uncharacterized protein</fullName>
    </submittedName>
</protein>
<proteinExistence type="predicted"/>
<comment type="caution">
    <text evidence="1">The sequence shown here is derived from an EMBL/GenBank/DDBJ whole genome shotgun (WGS) entry which is preliminary data.</text>
</comment>
<evidence type="ECO:0000313" key="2">
    <source>
        <dbReference type="Proteomes" id="UP001162483"/>
    </source>
</evidence>
<name>A0ABN9H0N0_9NEOB</name>
<keyword evidence="2" id="KW-1185">Reference proteome</keyword>
<gene>
    <name evidence="1" type="ORF">SPARVUS_LOCUS15210066</name>
</gene>
<organism evidence="1 2">
    <name type="scientific">Staurois parvus</name>
    <dbReference type="NCBI Taxonomy" id="386267"/>
    <lineage>
        <taxon>Eukaryota</taxon>
        <taxon>Metazoa</taxon>
        <taxon>Chordata</taxon>
        <taxon>Craniata</taxon>
        <taxon>Vertebrata</taxon>
        <taxon>Euteleostomi</taxon>
        <taxon>Amphibia</taxon>
        <taxon>Batrachia</taxon>
        <taxon>Anura</taxon>
        <taxon>Neobatrachia</taxon>
        <taxon>Ranoidea</taxon>
        <taxon>Ranidae</taxon>
        <taxon>Staurois</taxon>
    </lineage>
</organism>
<feature type="non-terminal residue" evidence="1">
    <location>
        <position position="123"/>
    </location>
</feature>